<dbReference type="PANTHER" id="PTHR11014">
    <property type="entry name" value="PEPTIDASE M20 FAMILY MEMBER"/>
    <property type="match status" value="1"/>
</dbReference>
<dbReference type="SUPFAM" id="SSF55031">
    <property type="entry name" value="Bacterial exopeptidase dimerisation domain"/>
    <property type="match status" value="1"/>
</dbReference>
<sequence>MIETIIKAAQSLENTLIATRRELHRYPELALQEYKTARYIAEKLRSFGFEVTENVAKTGVVGLLKGGQPGKTLAIRADMDALPIEEETGHEFCSMTKGVMHACGHDAHVAVVLGAAEILSSMRNSFKGNIKLIFQPSEESPSGGADVMIHEGVLEAPQVDAAISLHVYPGLTAGQIGYKEGPFFASVAFFDIEIIGKGGHGAMPHHSVNPILIAAECIQALQTISSARVDPIEPFVLTIGSIHGGQKSNIIPERVRMEGSVRCFGDELMDKTAKTMEHMIRSITIAHGATFTLEFRAEVKTLINDKGMIELIKEASEEIVGKENTIAVPPVLLGDDFASFSQLVPSAYVYLGVGFPGQQNYPLHHPKFNLAEQALPIGAALLSCTALKFMSK</sequence>
<feature type="binding site" evidence="2">
    <location>
        <position position="166"/>
    </location>
    <ligand>
        <name>Mn(2+)</name>
        <dbReference type="ChEBI" id="CHEBI:29035"/>
        <label>2</label>
    </ligand>
</feature>
<dbReference type="Pfam" id="PF07687">
    <property type="entry name" value="M20_dimer"/>
    <property type="match status" value="1"/>
</dbReference>
<dbReference type="PANTHER" id="PTHR11014:SF63">
    <property type="entry name" value="METALLOPEPTIDASE, PUTATIVE (AFU_ORTHOLOGUE AFUA_6G09600)-RELATED"/>
    <property type="match status" value="1"/>
</dbReference>
<comment type="caution">
    <text evidence="4">The sequence shown here is derived from an EMBL/GenBank/DDBJ whole genome shotgun (WGS) entry which is preliminary data.</text>
</comment>
<organism evidence="4 5">
    <name type="scientific">Desulfitobacterium dehalogenans</name>
    <dbReference type="NCBI Taxonomy" id="36854"/>
    <lineage>
        <taxon>Bacteria</taxon>
        <taxon>Bacillati</taxon>
        <taxon>Bacillota</taxon>
        <taxon>Clostridia</taxon>
        <taxon>Eubacteriales</taxon>
        <taxon>Desulfitobacteriaceae</taxon>
        <taxon>Desulfitobacterium</taxon>
    </lineage>
</organism>
<proteinExistence type="predicted"/>
<accession>A0A7C7D5P2</accession>
<evidence type="ECO:0000313" key="5">
    <source>
        <dbReference type="Proteomes" id="UP000553059"/>
    </source>
</evidence>
<name>A0A7C7D5P2_9FIRM</name>
<feature type="binding site" evidence="2">
    <location>
        <position position="105"/>
    </location>
    <ligand>
        <name>Mn(2+)</name>
        <dbReference type="ChEBI" id="CHEBI:29035"/>
        <label>2</label>
    </ligand>
</feature>
<keyword evidence="2" id="KW-0464">Manganese</keyword>
<dbReference type="AlphaFoldDB" id="A0A7C7D5P2"/>
<feature type="binding site" evidence="2">
    <location>
        <position position="364"/>
    </location>
    <ligand>
        <name>Mn(2+)</name>
        <dbReference type="ChEBI" id="CHEBI:29035"/>
        <label>2</label>
    </ligand>
</feature>
<dbReference type="GO" id="GO:0050118">
    <property type="term" value="F:N-acetyldiaminopimelate deacetylase activity"/>
    <property type="evidence" value="ECO:0007669"/>
    <property type="project" value="UniProtKB-ARBA"/>
</dbReference>
<dbReference type="FunFam" id="3.30.70.360:FF:000001">
    <property type="entry name" value="N-acetyldiaminopimelate deacetylase"/>
    <property type="match status" value="1"/>
</dbReference>
<dbReference type="SUPFAM" id="SSF53187">
    <property type="entry name" value="Zn-dependent exopeptidases"/>
    <property type="match status" value="1"/>
</dbReference>
<dbReference type="InterPro" id="IPR002933">
    <property type="entry name" value="Peptidase_M20"/>
</dbReference>
<dbReference type="EMBL" id="DUTF01000212">
    <property type="protein sequence ID" value="HHY26895.1"/>
    <property type="molecule type" value="Genomic_DNA"/>
</dbReference>
<gene>
    <name evidence="4" type="ORF">GX523_09185</name>
</gene>
<evidence type="ECO:0000313" key="4">
    <source>
        <dbReference type="EMBL" id="HHY26895.1"/>
    </source>
</evidence>
<reference evidence="4 5" key="1">
    <citation type="journal article" date="2020" name="Biotechnol. Biofuels">
        <title>New insights from the biogas microbiome by comprehensive genome-resolved metagenomics of nearly 1600 species originating from multiple anaerobic digesters.</title>
        <authorList>
            <person name="Campanaro S."/>
            <person name="Treu L."/>
            <person name="Rodriguez-R L.M."/>
            <person name="Kovalovszki A."/>
            <person name="Ziels R.M."/>
            <person name="Maus I."/>
            <person name="Zhu X."/>
            <person name="Kougias P.G."/>
            <person name="Basile A."/>
            <person name="Luo G."/>
            <person name="Schluter A."/>
            <person name="Konstantinidis K.T."/>
            <person name="Angelidaki I."/>
        </authorList>
    </citation>
    <scope>NUCLEOTIDE SEQUENCE [LARGE SCALE GENOMIC DNA]</scope>
    <source>
        <strain evidence="4">AS05jafATM_4</strain>
    </source>
</reference>
<feature type="binding site" evidence="2">
    <location>
        <position position="103"/>
    </location>
    <ligand>
        <name>Mn(2+)</name>
        <dbReference type="ChEBI" id="CHEBI:29035"/>
        <label>2</label>
    </ligand>
</feature>
<dbReference type="InterPro" id="IPR011650">
    <property type="entry name" value="Peptidase_M20_dimer"/>
</dbReference>
<dbReference type="NCBIfam" id="TIGR01891">
    <property type="entry name" value="amidohydrolases"/>
    <property type="match status" value="1"/>
</dbReference>
<dbReference type="Gene3D" id="3.30.70.360">
    <property type="match status" value="1"/>
</dbReference>
<dbReference type="Gene3D" id="3.40.630.10">
    <property type="entry name" value="Zn peptidases"/>
    <property type="match status" value="1"/>
</dbReference>
<feature type="binding site" evidence="2">
    <location>
        <position position="139"/>
    </location>
    <ligand>
        <name>Mn(2+)</name>
        <dbReference type="ChEBI" id="CHEBI:29035"/>
        <label>2</label>
    </ligand>
</feature>
<dbReference type="GO" id="GO:0019877">
    <property type="term" value="P:diaminopimelate biosynthetic process"/>
    <property type="evidence" value="ECO:0007669"/>
    <property type="project" value="UniProtKB-ARBA"/>
</dbReference>
<dbReference type="GO" id="GO:0046872">
    <property type="term" value="F:metal ion binding"/>
    <property type="evidence" value="ECO:0007669"/>
    <property type="project" value="UniProtKB-KW"/>
</dbReference>
<keyword evidence="1 4" id="KW-0378">Hydrolase</keyword>
<evidence type="ECO:0000256" key="1">
    <source>
        <dbReference type="ARBA" id="ARBA00022801"/>
    </source>
</evidence>
<keyword evidence="2" id="KW-0479">Metal-binding</keyword>
<dbReference type="Pfam" id="PF01546">
    <property type="entry name" value="Peptidase_M20"/>
    <property type="match status" value="1"/>
</dbReference>
<dbReference type="CDD" id="cd03886">
    <property type="entry name" value="M20_Acy1"/>
    <property type="match status" value="1"/>
</dbReference>
<evidence type="ECO:0000259" key="3">
    <source>
        <dbReference type="Pfam" id="PF07687"/>
    </source>
</evidence>
<protein>
    <submittedName>
        <fullName evidence="4">Amidohydrolase</fullName>
    </submittedName>
</protein>
<comment type="cofactor">
    <cofactor evidence="2">
        <name>Mn(2+)</name>
        <dbReference type="ChEBI" id="CHEBI:29035"/>
    </cofactor>
    <text evidence="2">The Mn(2+) ion enhances activity.</text>
</comment>
<dbReference type="InterPro" id="IPR017439">
    <property type="entry name" value="Amidohydrolase"/>
</dbReference>
<evidence type="ECO:0000256" key="2">
    <source>
        <dbReference type="PIRSR" id="PIRSR005962-1"/>
    </source>
</evidence>
<feature type="domain" description="Peptidase M20 dimerisation" evidence="3">
    <location>
        <begin position="189"/>
        <end position="281"/>
    </location>
</feature>
<dbReference type="InterPro" id="IPR036264">
    <property type="entry name" value="Bact_exopeptidase_dim_dom"/>
</dbReference>
<dbReference type="PIRSF" id="PIRSF005962">
    <property type="entry name" value="Pept_M20D_amidohydro"/>
    <property type="match status" value="1"/>
</dbReference>
<dbReference type="Proteomes" id="UP000553059">
    <property type="component" value="Unassembled WGS sequence"/>
</dbReference>